<keyword evidence="3" id="KW-0547">Nucleotide-binding</keyword>
<keyword evidence="2 7" id="KW-0812">Transmembrane</keyword>
<evidence type="ECO:0000259" key="9">
    <source>
        <dbReference type="PROSITE" id="PS50929"/>
    </source>
</evidence>
<dbReference type="Pfam" id="PF00005">
    <property type="entry name" value="ABC_tran"/>
    <property type="match status" value="1"/>
</dbReference>
<feature type="transmembrane region" description="Helical" evidence="7">
    <location>
        <begin position="166"/>
        <end position="191"/>
    </location>
</feature>
<dbReference type="PANTHER" id="PTHR43394:SF1">
    <property type="entry name" value="ATP-BINDING CASSETTE SUB-FAMILY B MEMBER 10, MITOCHONDRIAL"/>
    <property type="match status" value="1"/>
</dbReference>
<dbReference type="GO" id="GO:0005524">
    <property type="term" value="F:ATP binding"/>
    <property type="evidence" value="ECO:0007669"/>
    <property type="project" value="UniProtKB-KW"/>
</dbReference>
<dbReference type="InterPro" id="IPR011527">
    <property type="entry name" value="ABC1_TM_dom"/>
</dbReference>
<sequence length="627" mass="66713">MSDTDVTPRGRRATRGLGARVATAWSLAAGAAPGTLVSFVLLTLATGALPVATALLTKLVLDHLVAGASLGTLTGLGFCLAAVGVVAGAAPQVSQYLRSELDRRVGLLMQDRLFTAVDGFVGLERFENPRFLDRLRLAQQTAGSTPNETVSGALGIVRAGVTLTGFIGSLLLLSPVLTGLVLVAGVPVLLAEIALSRRRARMVWDIGPAERRELFYNDLLSSMEAAKEVRLFGIGGFLRGRMLAERRTSDAAKRAVDRREVRAQAGLGLLAALVSGCGLLWAVRTAQSGALSAGDVTMFVAAVAGVQSALATLAVEVARTHQALLMLDHYLEVTTAGPDLPLASAPRPLPALSGGIELRDVWFRYSDAHPWILRGVSLRIPHGTALALVGLNGAGKSTLVKLLCRFYDPTSGAILWDGVDLREADVAAYRQRLGVVFQDYMHYDMTAAENIALGDLDALHHDERLRTAAERAGIHEKLASLPDGYRTLLSRIFFTQAEGDEAQSGVMLSGGQWQRLALARAFLREQRDLMILDEPSAGLDAAAEYEIHAALRGHRGNRTSLLISHRLSAVRDADRIVVLKDGLVAEQGGHDALMALDGEYARLFTLQATGYLTDTAPVGVQPGAAAP</sequence>
<dbReference type="RefSeq" id="WP_128510782.1">
    <property type="nucleotide sequence ID" value="NZ_QUAC01000248.1"/>
</dbReference>
<protein>
    <submittedName>
        <fullName evidence="10">ABC transporter ATP-binding protein</fullName>
    </submittedName>
</protein>
<dbReference type="PROSITE" id="PS50929">
    <property type="entry name" value="ABC_TM1F"/>
    <property type="match status" value="1"/>
</dbReference>
<evidence type="ECO:0000256" key="2">
    <source>
        <dbReference type="ARBA" id="ARBA00022692"/>
    </source>
</evidence>
<dbReference type="OrthoDB" id="9806127at2"/>
<dbReference type="Proteomes" id="UP000262477">
    <property type="component" value="Unassembled WGS sequence"/>
</dbReference>
<dbReference type="InterPro" id="IPR003593">
    <property type="entry name" value="AAA+_ATPase"/>
</dbReference>
<evidence type="ECO:0000256" key="5">
    <source>
        <dbReference type="ARBA" id="ARBA00022989"/>
    </source>
</evidence>
<comment type="subcellular location">
    <subcellularLocation>
        <location evidence="1">Cell membrane</location>
        <topology evidence="1">Multi-pass membrane protein</topology>
    </subcellularLocation>
</comment>
<keyword evidence="11" id="KW-1185">Reference proteome</keyword>
<gene>
    <name evidence="10" type="ORF">DY245_32665</name>
</gene>
<dbReference type="Gene3D" id="3.40.50.300">
    <property type="entry name" value="P-loop containing nucleotide triphosphate hydrolases"/>
    <property type="match status" value="1"/>
</dbReference>
<dbReference type="InterPro" id="IPR027417">
    <property type="entry name" value="P-loop_NTPase"/>
</dbReference>
<dbReference type="PROSITE" id="PS00211">
    <property type="entry name" value="ABC_TRANSPORTER_1"/>
    <property type="match status" value="1"/>
</dbReference>
<name>A0A371PVC2_STRIH</name>
<reference evidence="10 11" key="1">
    <citation type="submission" date="2018-08" db="EMBL/GenBank/DDBJ databases">
        <title>Streptomyces NEAU-D10 sp. nov., a novel Actinomycete isolated from soil.</title>
        <authorList>
            <person name="Jin L."/>
        </authorList>
    </citation>
    <scope>NUCLEOTIDE SEQUENCE [LARGE SCALE GENOMIC DNA]</scope>
    <source>
        <strain evidence="10 11">NEAU-D10</strain>
    </source>
</reference>
<dbReference type="AlphaFoldDB" id="A0A371PVC2"/>
<dbReference type="InterPro" id="IPR039421">
    <property type="entry name" value="Type_1_exporter"/>
</dbReference>
<feature type="domain" description="ABC transporter" evidence="8">
    <location>
        <begin position="356"/>
        <end position="606"/>
    </location>
</feature>
<dbReference type="InterPro" id="IPR003439">
    <property type="entry name" value="ABC_transporter-like_ATP-bd"/>
</dbReference>
<evidence type="ECO:0000256" key="7">
    <source>
        <dbReference type="SAM" id="Phobius"/>
    </source>
</evidence>
<dbReference type="SMART" id="SM00382">
    <property type="entry name" value="AAA"/>
    <property type="match status" value="1"/>
</dbReference>
<dbReference type="SUPFAM" id="SSF90123">
    <property type="entry name" value="ABC transporter transmembrane region"/>
    <property type="match status" value="1"/>
</dbReference>
<feature type="transmembrane region" description="Helical" evidence="7">
    <location>
        <begin position="263"/>
        <end position="284"/>
    </location>
</feature>
<accession>A0A371PVC2</accession>
<evidence type="ECO:0000256" key="3">
    <source>
        <dbReference type="ARBA" id="ARBA00022741"/>
    </source>
</evidence>
<dbReference type="GO" id="GO:0016887">
    <property type="term" value="F:ATP hydrolysis activity"/>
    <property type="evidence" value="ECO:0007669"/>
    <property type="project" value="InterPro"/>
</dbReference>
<keyword evidence="4 10" id="KW-0067">ATP-binding</keyword>
<dbReference type="GO" id="GO:0005886">
    <property type="term" value="C:plasma membrane"/>
    <property type="evidence" value="ECO:0007669"/>
    <property type="project" value="UniProtKB-SubCell"/>
</dbReference>
<feature type="transmembrane region" description="Helical" evidence="7">
    <location>
        <begin position="64"/>
        <end position="90"/>
    </location>
</feature>
<dbReference type="GO" id="GO:0015421">
    <property type="term" value="F:ABC-type oligopeptide transporter activity"/>
    <property type="evidence" value="ECO:0007669"/>
    <property type="project" value="TreeGrafter"/>
</dbReference>
<evidence type="ECO:0000256" key="1">
    <source>
        <dbReference type="ARBA" id="ARBA00004651"/>
    </source>
</evidence>
<dbReference type="InterPro" id="IPR017871">
    <property type="entry name" value="ABC_transporter-like_CS"/>
</dbReference>
<dbReference type="PANTHER" id="PTHR43394">
    <property type="entry name" value="ATP-DEPENDENT PERMEASE MDL1, MITOCHONDRIAL"/>
    <property type="match status" value="1"/>
</dbReference>
<keyword evidence="6 7" id="KW-0472">Membrane</keyword>
<dbReference type="Gene3D" id="1.20.1560.10">
    <property type="entry name" value="ABC transporter type 1, transmembrane domain"/>
    <property type="match status" value="1"/>
</dbReference>
<keyword evidence="5 7" id="KW-1133">Transmembrane helix</keyword>
<dbReference type="InterPro" id="IPR036640">
    <property type="entry name" value="ABC1_TM_sf"/>
</dbReference>
<evidence type="ECO:0000256" key="6">
    <source>
        <dbReference type="ARBA" id="ARBA00023136"/>
    </source>
</evidence>
<organism evidence="10 11">
    <name type="scientific">Streptomyces inhibens</name>
    <dbReference type="NCBI Taxonomy" id="2293571"/>
    <lineage>
        <taxon>Bacteria</taxon>
        <taxon>Bacillati</taxon>
        <taxon>Actinomycetota</taxon>
        <taxon>Actinomycetes</taxon>
        <taxon>Kitasatosporales</taxon>
        <taxon>Streptomycetaceae</taxon>
        <taxon>Streptomyces</taxon>
    </lineage>
</organism>
<evidence type="ECO:0000259" key="8">
    <source>
        <dbReference type="PROSITE" id="PS50893"/>
    </source>
</evidence>
<comment type="caution">
    <text evidence="10">The sequence shown here is derived from an EMBL/GenBank/DDBJ whole genome shotgun (WGS) entry which is preliminary data.</text>
</comment>
<proteinExistence type="predicted"/>
<evidence type="ECO:0000313" key="10">
    <source>
        <dbReference type="EMBL" id="REK86407.1"/>
    </source>
</evidence>
<dbReference type="SUPFAM" id="SSF52540">
    <property type="entry name" value="P-loop containing nucleoside triphosphate hydrolases"/>
    <property type="match status" value="1"/>
</dbReference>
<evidence type="ECO:0000256" key="4">
    <source>
        <dbReference type="ARBA" id="ARBA00022840"/>
    </source>
</evidence>
<dbReference type="PROSITE" id="PS50893">
    <property type="entry name" value="ABC_TRANSPORTER_2"/>
    <property type="match status" value="1"/>
</dbReference>
<dbReference type="EMBL" id="QUAC01000248">
    <property type="protein sequence ID" value="REK86407.1"/>
    <property type="molecule type" value="Genomic_DNA"/>
</dbReference>
<feature type="domain" description="ABC transmembrane type-1" evidence="9">
    <location>
        <begin position="40"/>
        <end position="322"/>
    </location>
</feature>
<evidence type="ECO:0000313" key="11">
    <source>
        <dbReference type="Proteomes" id="UP000262477"/>
    </source>
</evidence>